<dbReference type="SUPFAM" id="SSF55729">
    <property type="entry name" value="Acyl-CoA N-acyltransferases (Nat)"/>
    <property type="match status" value="1"/>
</dbReference>
<protein>
    <recommendedName>
        <fullName evidence="3">GNAT family N-acetyltransferase</fullName>
    </recommendedName>
</protein>
<dbReference type="AlphaFoldDB" id="A0A368BYN1"/>
<evidence type="ECO:0000313" key="2">
    <source>
        <dbReference type="Proteomes" id="UP000253307"/>
    </source>
</evidence>
<dbReference type="EMBL" id="QOPE01000009">
    <property type="protein sequence ID" value="RCL41922.1"/>
    <property type="molecule type" value="Genomic_DNA"/>
</dbReference>
<reference evidence="1 2" key="1">
    <citation type="journal article" date="2018" name="Microbiome">
        <title>Fine metagenomic profile of the Mediterranean stratified and mixed water columns revealed by assembly and recruitment.</title>
        <authorList>
            <person name="Haro-Moreno J.M."/>
            <person name="Lopez-Perez M."/>
            <person name="De La Torre J.R."/>
            <person name="Picazo A."/>
            <person name="Camacho A."/>
            <person name="Rodriguez-Valera F."/>
        </authorList>
    </citation>
    <scope>NUCLEOTIDE SEQUENCE [LARGE SCALE GENOMIC DNA]</scope>
    <source>
        <strain evidence="1">MED-G82</strain>
    </source>
</reference>
<evidence type="ECO:0008006" key="3">
    <source>
        <dbReference type="Google" id="ProtNLM"/>
    </source>
</evidence>
<comment type="caution">
    <text evidence="1">The sequence shown here is derived from an EMBL/GenBank/DDBJ whole genome shotgun (WGS) entry which is preliminary data.</text>
</comment>
<dbReference type="InterPro" id="IPR016181">
    <property type="entry name" value="Acyl_CoA_acyltransferase"/>
</dbReference>
<dbReference type="InterPro" id="IPR007041">
    <property type="entry name" value="Arg_succinylTrfase_AstA/AruG"/>
</dbReference>
<dbReference type="GO" id="GO:0006527">
    <property type="term" value="P:L-arginine catabolic process"/>
    <property type="evidence" value="ECO:0007669"/>
    <property type="project" value="InterPro"/>
</dbReference>
<accession>A0A368BYN1</accession>
<dbReference type="GO" id="GO:0008791">
    <property type="term" value="F:arginine N-succinyltransferase activity"/>
    <property type="evidence" value="ECO:0007669"/>
    <property type="project" value="InterPro"/>
</dbReference>
<organism evidence="1 2">
    <name type="scientific">SAR86 cluster bacterium</name>
    <dbReference type="NCBI Taxonomy" id="2030880"/>
    <lineage>
        <taxon>Bacteria</taxon>
        <taxon>Pseudomonadati</taxon>
        <taxon>Pseudomonadota</taxon>
        <taxon>Gammaproteobacteria</taxon>
        <taxon>SAR86 cluster</taxon>
    </lineage>
</organism>
<gene>
    <name evidence="1" type="ORF">DBW96_01760</name>
</gene>
<sequence length="88" mass="9870">MFIARLVKVSDLDRLFKLTKTGGRGLTTMPKSKEELADRIKWSIKSAASSKKSPNHDSYLFVLENGKKLVGMSAIYTSVSREKPSVFF</sequence>
<proteinExistence type="predicted"/>
<name>A0A368BYN1_9GAMM</name>
<evidence type="ECO:0000313" key="1">
    <source>
        <dbReference type="EMBL" id="RCL41922.1"/>
    </source>
</evidence>
<dbReference type="Proteomes" id="UP000253307">
    <property type="component" value="Unassembled WGS sequence"/>
</dbReference>
<dbReference type="Pfam" id="PF04958">
    <property type="entry name" value="AstA"/>
    <property type="match status" value="1"/>
</dbReference>